<dbReference type="EMBL" id="JAIBOA010000002">
    <property type="protein sequence ID" value="MBW8481404.1"/>
    <property type="molecule type" value="Genomic_DNA"/>
</dbReference>
<evidence type="ECO:0000256" key="2">
    <source>
        <dbReference type="ARBA" id="ARBA00006206"/>
    </source>
</evidence>
<dbReference type="EC" id="5.1.3.3" evidence="5"/>
<keyword evidence="3 5" id="KW-0413">Isomerase</keyword>
<dbReference type="Proteomes" id="UP000774570">
    <property type="component" value="Unassembled WGS sequence"/>
</dbReference>
<comment type="caution">
    <text evidence="6">The sequence shown here is derived from an EMBL/GenBank/DDBJ whole genome shotgun (WGS) entry which is preliminary data.</text>
</comment>
<protein>
    <recommendedName>
        <fullName evidence="5">Aldose 1-epimerase</fullName>
        <ecNumber evidence="5">5.1.3.3</ecNumber>
    </recommendedName>
</protein>
<reference evidence="6 7" key="1">
    <citation type="submission" date="2021-07" db="EMBL/GenBank/DDBJ databases">
        <title>Actinomadura sp. PM05-2 isolated from lichen.</title>
        <authorList>
            <person name="Somphong A."/>
            <person name="Phongsopitanun W."/>
            <person name="Tanasupawat S."/>
            <person name="Peongsungnone V."/>
        </authorList>
    </citation>
    <scope>NUCLEOTIDE SEQUENCE [LARGE SCALE GENOMIC DNA]</scope>
    <source>
        <strain evidence="6 7">PM05-2</strain>
    </source>
</reference>
<comment type="catalytic activity">
    <reaction evidence="5">
        <text>alpha-D-glucose = beta-D-glucose</text>
        <dbReference type="Rhea" id="RHEA:10264"/>
        <dbReference type="ChEBI" id="CHEBI:15903"/>
        <dbReference type="ChEBI" id="CHEBI:17925"/>
        <dbReference type="EC" id="5.1.3.3"/>
    </reaction>
</comment>
<evidence type="ECO:0000256" key="5">
    <source>
        <dbReference type="PIRNR" id="PIRNR005096"/>
    </source>
</evidence>
<dbReference type="PIRSF" id="PIRSF005096">
    <property type="entry name" value="GALM"/>
    <property type="match status" value="1"/>
</dbReference>
<dbReference type="Pfam" id="PF01263">
    <property type="entry name" value="Aldose_epim"/>
    <property type="match status" value="1"/>
</dbReference>
<dbReference type="RefSeq" id="WP_220163122.1">
    <property type="nucleotide sequence ID" value="NZ_JAIBOA010000002.1"/>
</dbReference>
<dbReference type="InterPro" id="IPR014718">
    <property type="entry name" value="GH-type_carb-bd"/>
</dbReference>
<keyword evidence="4 5" id="KW-0119">Carbohydrate metabolism</keyword>
<dbReference type="PANTHER" id="PTHR10091">
    <property type="entry name" value="ALDOSE-1-EPIMERASE"/>
    <property type="match status" value="1"/>
</dbReference>
<dbReference type="SUPFAM" id="SSF74650">
    <property type="entry name" value="Galactose mutarotase-like"/>
    <property type="match status" value="1"/>
</dbReference>
<evidence type="ECO:0000256" key="1">
    <source>
        <dbReference type="ARBA" id="ARBA00005028"/>
    </source>
</evidence>
<evidence type="ECO:0000313" key="6">
    <source>
        <dbReference type="EMBL" id="MBW8481404.1"/>
    </source>
</evidence>
<evidence type="ECO:0000313" key="7">
    <source>
        <dbReference type="Proteomes" id="UP000774570"/>
    </source>
</evidence>
<dbReference type="PANTHER" id="PTHR10091:SF0">
    <property type="entry name" value="GALACTOSE MUTAROTASE"/>
    <property type="match status" value="1"/>
</dbReference>
<dbReference type="CDD" id="cd09019">
    <property type="entry name" value="galactose_mutarotase_like"/>
    <property type="match status" value="1"/>
</dbReference>
<gene>
    <name evidence="6" type="ORF">K1Y72_03400</name>
</gene>
<dbReference type="Gene3D" id="2.70.98.10">
    <property type="match status" value="1"/>
</dbReference>
<evidence type="ECO:0000256" key="4">
    <source>
        <dbReference type="ARBA" id="ARBA00023277"/>
    </source>
</evidence>
<dbReference type="InterPro" id="IPR011013">
    <property type="entry name" value="Gal_mutarotase_sf_dom"/>
</dbReference>
<sequence>MAVGEEFGRLGSGEVVRRFTLENAAGLRVRVLTYGAAVQSLEVPGADGESVDVVLGYGTLDEYVAGSSYFGATVGRYANRIAGGRFELDGREYRLHRNEPAASLHGGREGFDKKVWEVAEATDDSLTLTYLSPDGEEGYPGAVEVHVTYALSGDALRIDLEAASDAPTVVNLTHHGYFDLSGGQDEDVLGHVLHMDAARYLPTDADLIPTGELAPVVGTPFDFTAPQAIGVRIDEPHPDLMAAGGYDHCYVLDDGAVTVTHPGSGRTMEMTTDAPAVQFYSGNFLDGSTKGPSGRPHRRRSGFCLEPQHFPDSPNRPEFPSTVLRPGGTYASSTVFRFPPV</sequence>
<organism evidence="6 7">
    <name type="scientific">Actinomadura parmotrematis</name>
    <dbReference type="NCBI Taxonomy" id="2864039"/>
    <lineage>
        <taxon>Bacteria</taxon>
        <taxon>Bacillati</taxon>
        <taxon>Actinomycetota</taxon>
        <taxon>Actinomycetes</taxon>
        <taxon>Streptosporangiales</taxon>
        <taxon>Thermomonosporaceae</taxon>
        <taxon>Actinomadura</taxon>
    </lineage>
</organism>
<dbReference type="InterPro" id="IPR008183">
    <property type="entry name" value="Aldose_1/G6P_1-epimerase"/>
</dbReference>
<evidence type="ECO:0000256" key="3">
    <source>
        <dbReference type="ARBA" id="ARBA00023235"/>
    </source>
</evidence>
<accession>A0ABS7FNQ0</accession>
<dbReference type="InterPro" id="IPR015443">
    <property type="entry name" value="Aldose_1-epimerase"/>
</dbReference>
<comment type="pathway">
    <text evidence="1 5">Carbohydrate metabolism; hexose metabolism.</text>
</comment>
<comment type="similarity">
    <text evidence="2 5">Belongs to the aldose epimerase family.</text>
</comment>
<keyword evidence="7" id="KW-1185">Reference proteome</keyword>
<proteinExistence type="inferred from homology"/>
<name>A0ABS7FNQ0_9ACTN</name>
<dbReference type="InterPro" id="IPR047215">
    <property type="entry name" value="Galactose_mutarotase-like"/>
</dbReference>
<dbReference type="NCBIfam" id="NF008277">
    <property type="entry name" value="PRK11055.1"/>
    <property type="match status" value="1"/>
</dbReference>